<sequence>MHKEPKSFEMIRVFSAESPSPQSSELNEGDGEIEARMPYNSIGVSEDGEADPEENLKERRKGSMILRAPSSTTENLNKMVQEKVKSFPITLDGSQEVASTAWPFVTSTLSSYRVPSKPSGEENSPLLFEIDDGRGPNTVSTSPLNEKSAASREPYPQFMETKATILEIPKPTGFTQSPEENPQCLQEEAGVESYILGSTIGSLDTLGSFDLENWGFSHGRYSIRQVSSLLSFGFDVNSETMRQEIKNFCDGSSSFMVGDGELASHSDIVYTHDLTGELSIRHAGEEGLELPYIEPERYNYDCFDLEEAVMEATDIGKYEEKIRSAVLDSEIEKVAGIISRNIPESAFMEREGGFHTRASSTGSHSVLISLRYGFPVPSGASLIIDASVSKRQSSNPHKKGKFDT</sequence>
<gene>
    <name evidence="2" type="ORF">BABINDRAFT_78075</name>
</gene>
<feature type="compositionally biased region" description="Polar residues" evidence="1">
    <location>
        <begin position="17"/>
        <end position="26"/>
    </location>
</feature>
<dbReference type="GeneID" id="30150534"/>
<feature type="region of interest" description="Disordered" evidence="1">
    <location>
        <begin position="1"/>
        <end position="76"/>
    </location>
</feature>
<feature type="region of interest" description="Disordered" evidence="1">
    <location>
        <begin position="128"/>
        <end position="153"/>
    </location>
</feature>
<dbReference type="RefSeq" id="XP_018988218.1">
    <property type="nucleotide sequence ID" value="XM_019132681.1"/>
</dbReference>
<organism evidence="2 3">
    <name type="scientific">Babjeviella inositovora NRRL Y-12698</name>
    <dbReference type="NCBI Taxonomy" id="984486"/>
    <lineage>
        <taxon>Eukaryota</taxon>
        <taxon>Fungi</taxon>
        <taxon>Dikarya</taxon>
        <taxon>Ascomycota</taxon>
        <taxon>Saccharomycotina</taxon>
        <taxon>Pichiomycetes</taxon>
        <taxon>Serinales incertae sedis</taxon>
        <taxon>Babjeviella</taxon>
    </lineage>
</organism>
<reference evidence="3" key="1">
    <citation type="submission" date="2016-05" db="EMBL/GenBank/DDBJ databases">
        <title>Comparative genomics of biotechnologically important yeasts.</title>
        <authorList>
            <consortium name="DOE Joint Genome Institute"/>
            <person name="Riley R."/>
            <person name="Haridas S."/>
            <person name="Wolfe K.H."/>
            <person name="Lopes M.R."/>
            <person name="Hittinger C.T."/>
            <person name="Goker M."/>
            <person name="Salamov A."/>
            <person name="Wisecaver J."/>
            <person name="Long T.M."/>
            <person name="Aerts A.L."/>
            <person name="Barry K."/>
            <person name="Choi C."/>
            <person name="Clum A."/>
            <person name="Coughlan A.Y."/>
            <person name="Deshpande S."/>
            <person name="Douglass A.P."/>
            <person name="Hanson S.J."/>
            <person name="Klenk H.-P."/>
            <person name="Labutti K."/>
            <person name="Lapidus A."/>
            <person name="Lindquist E."/>
            <person name="Lipzen A."/>
            <person name="Meier-Kolthoff J.P."/>
            <person name="Ohm R.A."/>
            <person name="Otillar R.P."/>
            <person name="Pangilinan J."/>
            <person name="Peng Y."/>
            <person name="Rokas A."/>
            <person name="Rosa C.A."/>
            <person name="Scheuner C."/>
            <person name="Sibirny A.A."/>
            <person name="Slot J.C."/>
            <person name="Stielow J.B."/>
            <person name="Sun H."/>
            <person name="Kurtzman C.P."/>
            <person name="Blackwell M."/>
            <person name="Grigoriev I.V."/>
            <person name="Jeffries T.W."/>
        </authorList>
    </citation>
    <scope>NUCLEOTIDE SEQUENCE [LARGE SCALE GENOMIC DNA]</scope>
    <source>
        <strain evidence="3">NRRL Y-12698</strain>
    </source>
</reference>
<proteinExistence type="predicted"/>
<evidence type="ECO:0000256" key="1">
    <source>
        <dbReference type="SAM" id="MobiDB-lite"/>
    </source>
</evidence>
<dbReference type="AlphaFoldDB" id="A0A1E3QYZ3"/>
<dbReference type="EMBL" id="KV454426">
    <property type="protein sequence ID" value="ODQ82890.1"/>
    <property type="molecule type" value="Genomic_DNA"/>
</dbReference>
<name>A0A1E3QYZ3_9ASCO</name>
<dbReference type="Proteomes" id="UP000094336">
    <property type="component" value="Unassembled WGS sequence"/>
</dbReference>
<evidence type="ECO:0000313" key="3">
    <source>
        <dbReference type="Proteomes" id="UP000094336"/>
    </source>
</evidence>
<evidence type="ECO:0000313" key="2">
    <source>
        <dbReference type="EMBL" id="ODQ82890.1"/>
    </source>
</evidence>
<accession>A0A1E3QYZ3</accession>
<keyword evidence="3" id="KW-1185">Reference proteome</keyword>
<protein>
    <submittedName>
        <fullName evidence="2">Uncharacterized protein</fullName>
    </submittedName>
</protein>